<accession>A0AAD4CP52</accession>
<gene>
    <name evidence="1" type="ORF">FE257_006295</name>
</gene>
<dbReference type="Proteomes" id="UP001194746">
    <property type="component" value="Unassembled WGS sequence"/>
</dbReference>
<evidence type="ECO:0000313" key="2">
    <source>
        <dbReference type="Proteomes" id="UP001194746"/>
    </source>
</evidence>
<sequence length="146" mass="16294">MGMELLGIGVANGQTLRNKGNYSRSNPANVSVVLDLVDVLMTSDATSRRRCPFLMMRISDRLELPWEQMIGSSIQDKSQIWASHQTTTGQTSPSPEHGYASLIVLGYGNMLNNDRKGDVPPFILVHWQTIVKIMGWLIVEIPNKCH</sequence>
<reference evidence="1" key="1">
    <citation type="journal article" date="2019" name="Beilstein J. Org. Chem.">
        <title>Nanangenines: drimane sesquiterpenoids as the dominant metabolite cohort of a novel Australian fungus, Aspergillus nanangensis.</title>
        <authorList>
            <person name="Lacey H.J."/>
            <person name="Gilchrist C.L.M."/>
            <person name="Crombie A."/>
            <person name="Kalaitzis J.A."/>
            <person name="Vuong D."/>
            <person name="Rutledge P.J."/>
            <person name="Turner P."/>
            <person name="Pitt J.I."/>
            <person name="Lacey E."/>
            <person name="Chooi Y.H."/>
            <person name="Piggott A.M."/>
        </authorList>
    </citation>
    <scope>NUCLEOTIDE SEQUENCE</scope>
    <source>
        <strain evidence="1">MST-FP2251</strain>
    </source>
</reference>
<evidence type="ECO:0000313" key="1">
    <source>
        <dbReference type="EMBL" id="KAF9890134.1"/>
    </source>
</evidence>
<comment type="caution">
    <text evidence="1">The sequence shown here is derived from an EMBL/GenBank/DDBJ whole genome shotgun (WGS) entry which is preliminary data.</text>
</comment>
<dbReference type="EMBL" id="VCAU01000029">
    <property type="protein sequence ID" value="KAF9890134.1"/>
    <property type="molecule type" value="Genomic_DNA"/>
</dbReference>
<proteinExistence type="predicted"/>
<keyword evidence="2" id="KW-1185">Reference proteome</keyword>
<name>A0AAD4CP52_ASPNN</name>
<reference evidence="1" key="2">
    <citation type="submission" date="2020-02" db="EMBL/GenBank/DDBJ databases">
        <authorList>
            <person name="Gilchrist C.L.M."/>
            <person name="Chooi Y.-H."/>
        </authorList>
    </citation>
    <scope>NUCLEOTIDE SEQUENCE</scope>
    <source>
        <strain evidence="1">MST-FP2251</strain>
    </source>
</reference>
<organism evidence="1 2">
    <name type="scientific">Aspergillus nanangensis</name>
    <dbReference type="NCBI Taxonomy" id="2582783"/>
    <lineage>
        <taxon>Eukaryota</taxon>
        <taxon>Fungi</taxon>
        <taxon>Dikarya</taxon>
        <taxon>Ascomycota</taxon>
        <taxon>Pezizomycotina</taxon>
        <taxon>Eurotiomycetes</taxon>
        <taxon>Eurotiomycetidae</taxon>
        <taxon>Eurotiales</taxon>
        <taxon>Aspergillaceae</taxon>
        <taxon>Aspergillus</taxon>
        <taxon>Aspergillus subgen. Circumdati</taxon>
    </lineage>
</organism>
<protein>
    <submittedName>
        <fullName evidence="1">Uncharacterized protein</fullName>
    </submittedName>
</protein>
<dbReference type="AlphaFoldDB" id="A0AAD4CP52"/>